<dbReference type="Gene3D" id="1.25.40.20">
    <property type="entry name" value="Ankyrin repeat-containing domain"/>
    <property type="match status" value="1"/>
</dbReference>
<dbReference type="CDD" id="cd18297">
    <property type="entry name" value="BTB_POZ_ABTB2-like"/>
    <property type="match status" value="1"/>
</dbReference>
<dbReference type="FunFam" id="1.25.40.20:FF:000045">
    <property type="entry name" value="Ankyrin repeat and BTB/POZ domain-containing protein 2"/>
    <property type="match status" value="1"/>
</dbReference>
<keyword evidence="6 8" id="KW-0040">ANK repeat</keyword>
<sequence length="1053" mass="117298">MAGIGTLNSTFERMQMDSPSSYESTGSSTSMSHSSNSRSNSSASRNSSFSRNSSMSRCSRANHSSGHDWDSNHRGSLDTLSTSVGDEFECGERHDRLTELDKIPWGERHVARVLQTERVRQIVKAIPYDVVQRLSFLLQRPLVRIAKEAQRLSAGYGKCTKNEIHTAIKLILSQPLSEVCLSAALRALSLFQMSSECSQDGKRTRAGLIFPVGRFFRWLVDTKVAVRVDNHAAVYLTACMESLMVEMFCRACVDYERTDGELTMAVLEYGIANDANLWGILQPFEHLICGRNSSGVVALPTTTAVSVSVSSSSLSSICTRGSEHSRSKSCRGCEIKTNGSLQEISRAVEQSLIATCVGSIAELGDLVCRAMHYQQGRQKIPSNLNGRQSTTWSPSALHTLFYFMRCSQLEYSDNPNADPPIIQLSPERPYVVLPPLMEWIRVATAHCEHRLSSIVDSDDVRQAARMLLPGIDCPIRPLSTDEVVCTSRHLNAQQSALRFQQDLGFRMLACGRADLVSEAVRLLGNDGINTVSERGLTPLMFACSRGDEAMVQILIKNGADVDQSVPSSHTSHPCIHPAIRHWTALSFAVVNGNASVVQLLLNAGASVHGSVDASGDNYTDTPLQLASAAGHYEMVALLLSKGADPYLTTVHKNGITTKGHDNSFALAAAHGHRNVLRKLLEQPRCVKSTDILSLEEILAEGTEQEPLAPKMPKLKRMGSKSKITLALQEAMYHSCEHGYLDIAMELRSLGVPWTLHCWTECLATAKQLHRLAIIQCLLRDFGSIKLEEYSEEFVEEGLAIMFEILRQCRYVHPSYSRTMQTLKRARRMNDVIYQQLSSIFASLFGDDPIPAIRVEGSSPTSRIDPQYVNNQEMSDVTFMVEGKPFFAHKIVLVTASKRFKAMLSDKFTEGKQPCIEISDFRYSTFNLVMQYLYFGSTDALKVETDEVLELLAASSFFMLEQLQQYCEMLCSRMLTVNTAMTVYKHAKLYSSDCLLEYCHSFLLANFTELLAENEAFRRQIFPAKTDPSHDLLVSLQDTLAHRLYMRFQKQTTV</sequence>
<reference evidence="12 13" key="1">
    <citation type="submission" date="2025-04" db="UniProtKB">
        <authorList>
            <consortium name="RefSeq"/>
        </authorList>
    </citation>
    <scope>IDENTIFICATION</scope>
</reference>
<dbReference type="InterPro" id="IPR036770">
    <property type="entry name" value="Ankyrin_rpt-contain_sf"/>
</dbReference>
<evidence type="ECO:0000256" key="5">
    <source>
        <dbReference type="ARBA" id="ARBA00022737"/>
    </source>
</evidence>
<dbReference type="InterPro" id="IPR052089">
    <property type="entry name" value="Ankyrin-BTB/POZ_domain"/>
</dbReference>
<name>A0A8B7Y512_ACAPL</name>
<dbReference type="SUPFAM" id="SSF54695">
    <property type="entry name" value="POZ domain"/>
    <property type="match status" value="1"/>
</dbReference>
<evidence type="ECO:0000256" key="1">
    <source>
        <dbReference type="ARBA" id="ARBA00004123"/>
    </source>
</evidence>
<dbReference type="RefSeq" id="XP_022088285.1">
    <property type="nucleotide sequence ID" value="XM_022232593.1"/>
</dbReference>
<dbReference type="PANTHER" id="PTHR46071:SF2">
    <property type="entry name" value="ANKYRIN REPEAT AND BTB_POZ DOMAIN-CONTAINING PROTEIN 2-LIKE PROTEIN"/>
    <property type="match status" value="1"/>
</dbReference>
<organism evidence="11 12">
    <name type="scientific">Acanthaster planci</name>
    <name type="common">Crown-of-thorns starfish</name>
    <dbReference type="NCBI Taxonomy" id="133434"/>
    <lineage>
        <taxon>Eukaryota</taxon>
        <taxon>Metazoa</taxon>
        <taxon>Echinodermata</taxon>
        <taxon>Eleutherozoa</taxon>
        <taxon>Asterozoa</taxon>
        <taxon>Asteroidea</taxon>
        <taxon>Valvatacea</taxon>
        <taxon>Valvatida</taxon>
        <taxon>Acanthasteridae</taxon>
        <taxon>Acanthaster</taxon>
    </lineage>
</organism>
<evidence type="ECO:0000259" key="10">
    <source>
        <dbReference type="PROSITE" id="PS50097"/>
    </source>
</evidence>
<dbReference type="GeneID" id="110977994"/>
<feature type="domain" description="BTB" evidence="10">
    <location>
        <begin position="874"/>
        <end position="941"/>
    </location>
</feature>
<evidence type="ECO:0000256" key="7">
    <source>
        <dbReference type="ARBA" id="ARBA00023242"/>
    </source>
</evidence>
<feature type="compositionally biased region" description="Polar residues" evidence="9">
    <location>
        <begin position="1"/>
        <end position="12"/>
    </location>
</feature>
<feature type="repeat" description="ANK" evidence="8">
    <location>
        <begin position="618"/>
        <end position="650"/>
    </location>
</feature>
<evidence type="ECO:0000313" key="13">
    <source>
        <dbReference type="RefSeq" id="XP_022088285.1"/>
    </source>
</evidence>
<feature type="repeat" description="ANK" evidence="8">
    <location>
        <begin position="580"/>
        <end position="612"/>
    </location>
</feature>
<dbReference type="InterPro" id="IPR002110">
    <property type="entry name" value="Ankyrin_rpt"/>
</dbReference>
<dbReference type="CDD" id="cd22913">
    <property type="entry name" value="HFD_ABTB2-like"/>
    <property type="match status" value="1"/>
</dbReference>
<dbReference type="GO" id="GO:0046982">
    <property type="term" value="F:protein heterodimerization activity"/>
    <property type="evidence" value="ECO:0007669"/>
    <property type="project" value="InterPro"/>
</dbReference>
<evidence type="ECO:0000256" key="4">
    <source>
        <dbReference type="ARBA" id="ARBA00022454"/>
    </source>
</evidence>
<evidence type="ECO:0000256" key="6">
    <source>
        <dbReference type="ARBA" id="ARBA00023043"/>
    </source>
</evidence>
<feature type="compositionally biased region" description="Basic and acidic residues" evidence="9">
    <location>
        <begin position="65"/>
        <end position="74"/>
    </location>
</feature>
<dbReference type="Proteomes" id="UP000694845">
    <property type="component" value="Unplaced"/>
</dbReference>
<comment type="similarity">
    <text evidence="3">Belongs to the histone H2A family.</text>
</comment>
<dbReference type="Pfam" id="PF26281">
    <property type="entry name" value="Histone_ABTB"/>
    <property type="match status" value="1"/>
</dbReference>
<evidence type="ECO:0000313" key="12">
    <source>
        <dbReference type="RefSeq" id="XP_022088284.1"/>
    </source>
</evidence>
<dbReference type="GO" id="GO:0003677">
    <property type="term" value="F:DNA binding"/>
    <property type="evidence" value="ECO:0007669"/>
    <property type="project" value="InterPro"/>
</dbReference>
<proteinExistence type="inferred from homology"/>
<dbReference type="PROSITE" id="PS00046">
    <property type="entry name" value="HISTONE_H2A"/>
    <property type="match status" value="1"/>
</dbReference>
<gene>
    <name evidence="12 13" type="primary">LOC110977994</name>
</gene>
<dbReference type="InterPro" id="IPR059008">
    <property type="entry name" value="ABTB2/3_histone"/>
</dbReference>
<dbReference type="OMA" id="VCYGEDS"/>
<comment type="subcellular location">
    <subcellularLocation>
        <location evidence="2">Chromosome</location>
    </subcellularLocation>
    <subcellularLocation>
        <location evidence="1">Nucleus</location>
    </subcellularLocation>
</comment>
<dbReference type="KEGG" id="aplc:110977994"/>
<feature type="region of interest" description="Disordered" evidence="9">
    <location>
        <begin position="1"/>
        <end position="74"/>
    </location>
</feature>
<dbReference type="PRINTS" id="PR00620">
    <property type="entry name" value="HISTONEH2A"/>
</dbReference>
<dbReference type="PROSITE" id="PS50297">
    <property type="entry name" value="ANK_REP_REGION"/>
    <property type="match status" value="3"/>
</dbReference>
<dbReference type="SUPFAM" id="SSF47113">
    <property type="entry name" value="Histone-fold"/>
    <property type="match status" value="2"/>
</dbReference>
<dbReference type="GO" id="GO:0030527">
    <property type="term" value="F:structural constituent of chromatin"/>
    <property type="evidence" value="ECO:0007669"/>
    <property type="project" value="InterPro"/>
</dbReference>
<evidence type="ECO:0000256" key="3">
    <source>
        <dbReference type="ARBA" id="ARBA00010691"/>
    </source>
</evidence>
<dbReference type="GO" id="GO:0000786">
    <property type="term" value="C:nucleosome"/>
    <property type="evidence" value="ECO:0007669"/>
    <property type="project" value="InterPro"/>
</dbReference>
<keyword evidence="4" id="KW-0158">Chromosome</keyword>
<keyword evidence="11" id="KW-1185">Reference proteome</keyword>
<dbReference type="SUPFAM" id="SSF48403">
    <property type="entry name" value="Ankyrin repeat"/>
    <property type="match status" value="1"/>
</dbReference>
<evidence type="ECO:0000256" key="2">
    <source>
        <dbReference type="ARBA" id="ARBA00004286"/>
    </source>
</evidence>
<evidence type="ECO:0000313" key="11">
    <source>
        <dbReference type="Proteomes" id="UP000694845"/>
    </source>
</evidence>
<dbReference type="InterPro" id="IPR032458">
    <property type="entry name" value="Histone_H2A_CS"/>
</dbReference>
<dbReference type="PANTHER" id="PTHR46071">
    <property type="entry name" value="ANKYRIN REPEAT AND BTB/POZ DOMAIN-CONTAINING"/>
    <property type="match status" value="1"/>
</dbReference>
<dbReference type="SMART" id="SM00225">
    <property type="entry name" value="BTB"/>
    <property type="match status" value="1"/>
</dbReference>
<dbReference type="InterPro" id="IPR000210">
    <property type="entry name" value="BTB/POZ_dom"/>
</dbReference>
<dbReference type="RefSeq" id="XP_022088284.1">
    <property type="nucleotide sequence ID" value="XM_022232592.1"/>
</dbReference>
<dbReference type="InterPro" id="IPR011333">
    <property type="entry name" value="SKP1/BTB/POZ_sf"/>
</dbReference>
<dbReference type="PROSITE" id="PS50097">
    <property type="entry name" value="BTB"/>
    <property type="match status" value="1"/>
</dbReference>
<dbReference type="Pfam" id="PF00023">
    <property type="entry name" value="Ank"/>
    <property type="match status" value="1"/>
</dbReference>
<dbReference type="InterPro" id="IPR009072">
    <property type="entry name" value="Histone-fold"/>
</dbReference>
<dbReference type="Pfam" id="PF00651">
    <property type="entry name" value="BTB"/>
    <property type="match status" value="1"/>
</dbReference>
<dbReference type="OrthoDB" id="2316821at2759"/>
<dbReference type="AlphaFoldDB" id="A0A8B7Y512"/>
<feature type="compositionally biased region" description="Low complexity" evidence="9">
    <location>
        <begin position="18"/>
        <end position="62"/>
    </location>
</feature>
<dbReference type="Gene3D" id="1.10.20.10">
    <property type="entry name" value="Histone, subunit A"/>
    <property type="match status" value="1"/>
</dbReference>
<feature type="repeat" description="ANK" evidence="8">
    <location>
        <begin position="534"/>
        <end position="566"/>
    </location>
</feature>
<evidence type="ECO:0000256" key="8">
    <source>
        <dbReference type="PROSITE-ProRule" id="PRU00023"/>
    </source>
</evidence>
<dbReference type="SMART" id="SM00248">
    <property type="entry name" value="ANK"/>
    <property type="match status" value="5"/>
</dbReference>
<accession>A0A8B7Y512</accession>
<dbReference type="FunFam" id="3.30.710.10:FF:000030">
    <property type="entry name" value="Ankyrin repeat and BTB/POZ domain-containing protein BTBD11"/>
    <property type="match status" value="1"/>
</dbReference>
<keyword evidence="5" id="KW-0677">Repeat</keyword>
<evidence type="ECO:0000256" key="9">
    <source>
        <dbReference type="SAM" id="MobiDB-lite"/>
    </source>
</evidence>
<keyword evidence="7" id="KW-0539">Nucleus</keyword>
<dbReference type="GO" id="GO:0005634">
    <property type="term" value="C:nucleus"/>
    <property type="evidence" value="ECO:0007669"/>
    <property type="project" value="UniProtKB-SubCell"/>
</dbReference>
<dbReference type="Gene3D" id="3.30.710.10">
    <property type="entry name" value="Potassium Channel Kv1.1, Chain A"/>
    <property type="match status" value="1"/>
</dbReference>
<dbReference type="InterPro" id="IPR002119">
    <property type="entry name" value="Histone_H2A"/>
</dbReference>
<protein>
    <submittedName>
        <fullName evidence="12 13">Ankyrin repeat and BTB/POZ domain-containing protein 2-like isoform X1</fullName>
    </submittedName>
</protein>
<dbReference type="Pfam" id="PF12796">
    <property type="entry name" value="Ank_2"/>
    <property type="match status" value="1"/>
</dbReference>
<dbReference type="PROSITE" id="PS50088">
    <property type="entry name" value="ANK_REPEAT"/>
    <property type="match status" value="3"/>
</dbReference>